<name>A0A3A6PB76_9BACL</name>
<feature type="transmembrane region" description="Helical" evidence="6">
    <location>
        <begin position="101"/>
        <end position="120"/>
    </location>
</feature>
<evidence type="ECO:0000256" key="5">
    <source>
        <dbReference type="ARBA" id="ARBA00023012"/>
    </source>
</evidence>
<organism evidence="8 9">
    <name type="scientific">Paenibacillus pinisoli</name>
    <dbReference type="NCBI Taxonomy" id="1276110"/>
    <lineage>
        <taxon>Bacteria</taxon>
        <taxon>Bacillati</taxon>
        <taxon>Bacillota</taxon>
        <taxon>Bacilli</taxon>
        <taxon>Bacillales</taxon>
        <taxon>Paenibacillaceae</taxon>
        <taxon>Paenibacillus</taxon>
    </lineage>
</organism>
<feature type="transmembrane region" description="Helical" evidence="6">
    <location>
        <begin position="160"/>
        <end position="181"/>
    </location>
</feature>
<gene>
    <name evidence="8" type="ORF">D3P09_24365</name>
</gene>
<reference evidence="8 9" key="1">
    <citation type="submission" date="2018-09" db="EMBL/GenBank/DDBJ databases">
        <title>Paenibacillus aracenensis nov. sp. isolated from a cave in southern Spain.</title>
        <authorList>
            <person name="Jurado V."/>
            <person name="Gutierrez-Patricio S."/>
            <person name="Gonzalez-Pimentel J.L."/>
            <person name="Miller A.Z."/>
            <person name="Laiz L."/>
            <person name="Saiz-Jimenez C."/>
        </authorList>
    </citation>
    <scope>NUCLEOTIDE SEQUENCE [LARGE SCALE GENOMIC DNA]</scope>
    <source>
        <strain evidence="8 9">JCM 19203</strain>
    </source>
</reference>
<evidence type="ECO:0000256" key="2">
    <source>
        <dbReference type="ARBA" id="ARBA00022741"/>
    </source>
</evidence>
<dbReference type="InterPro" id="IPR050640">
    <property type="entry name" value="Bact_2-comp_sensor_kinase"/>
</dbReference>
<dbReference type="SUPFAM" id="SSF55874">
    <property type="entry name" value="ATPase domain of HSP90 chaperone/DNA topoisomerase II/histidine kinase"/>
    <property type="match status" value="1"/>
</dbReference>
<evidence type="ECO:0000259" key="7">
    <source>
        <dbReference type="PROSITE" id="PS50109"/>
    </source>
</evidence>
<keyword evidence="6" id="KW-1133">Transmembrane helix</keyword>
<keyword evidence="1" id="KW-0808">Transferase</keyword>
<dbReference type="Pfam" id="PF02518">
    <property type="entry name" value="HATPase_c"/>
    <property type="match status" value="1"/>
</dbReference>
<dbReference type="InterPro" id="IPR036890">
    <property type="entry name" value="HATPase_C_sf"/>
</dbReference>
<evidence type="ECO:0000256" key="4">
    <source>
        <dbReference type="ARBA" id="ARBA00022840"/>
    </source>
</evidence>
<evidence type="ECO:0000313" key="9">
    <source>
        <dbReference type="Proteomes" id="UP000267798"/>
    </source>
</evidence>
<keyword evidence="5" id="KW-0902">Two-component regulatory system</keyword>
<dbReference type="SMART" id="SM00387">
    <property type="entry name" value="HATPase_c"/>
    <property type="match status" value="1"/>
</dbReference>
<dbReference type="RefSeq" id="WP_120114047.1">
    <property type="nucleotide sequence ID" value="NZ_QXQB01000007.1"/>
</dbReference>
<feature type="transmembrane region" description="Helical" evidence="6">
    <location>
        <begin position="132"/>
        <end position="154"/>
    </location>
</feature>
<dbReference type="InterPro" id="IPR003594">
    <property type="entry name" value="HATPase_dom"/>
</dbReference>
<dbReference type="OrthoDB" id="9815750at2"/>
<dbReference type="PANTHER" id="PTHR34220">
    <property type="entry name" value="SENSOR HISTIDINE KINASE YPDA"/>
    <property type="match status" value="1"/>
</dbReference>
<dbReference type="Gene3D" id="3.30.565.10">
    <property type="entry name" value="Histidine kinase-like ATPase, C-terminal domain"/>
    <property type="match status" value="1"/>
</dbReference>
<comment type="caution">
    <text evidence="8">The sequence shown here is derived from an EMBL/GenBank/DDBJ whole genome shotgun (WGS) entry which is preliminary data.</text>
</comment>
<dbReference type="EMBL" id="QXQB01000007">
    <property type="protein sequence ID" value="RJX37050.1"/>
    <property type="molecule type" value="Genomic_DNA"/>
</dbReference>
<evidence type="ECO:0000256" key="6">
    <source>
        <dbReference type="SAM" id="Phobius"/>
    </source>
</evidence>
<dbReference type="Proteomes" id="UP000267798">
    <property type="component" value="Unassembled WGS sequence"/>
</dbReference>
<dbReference type="Pfam" id="PF06580">
    <property type="entry name" value="His_kinase"/>
    <property type="match status" value="1"/>
</dbReference>
<dbReference type="PROSITE" id="PS50109">
    <property type="entry name" value="HIS_KIN"/>
    <property type="match status" value="1"/>
</dbReference>
<feature type="transmembrane region" description="Helical" evidence="6">
    <location>
        <begin position="7"/>
        <end position="28"/>
    </location>
</feature>
<sequence>MNILEDLLLQVAFVVTLIFAFQLIYLIGFGRFKYFRLIQAVLFGAALVLCMSFPVQVTDQLSIDIRIVPLLLGTFYGGFETTMFLSLLILIYRSYLGIDDGFYATTLAVFMCIPIFIFFQSRFLQGNKNRRLWIATGLTVSYCVCSFLSMAIFIGLSETFLGAMLLYTSVMIAVVLIFVAMNEVIKETLVKNQQRVAEAKDAEIAFLRSQIQPHFLYNALNSIAALCVEDSRQAEKLTLDLAQYFRIGLNFKQMDAFTTLENELELTKAYLNIEKVRFGDRLAIEYNIDANPNHLIPPLVLQPLVENAIKHGLMSNEKGGTVTISILEHGGKLQFAVEDNGCGMSVAKRQKVLGSGSEHRGIGLRNISRRIKLLYDASLQVNSTVGVGTKVSFELPYLSDRRKMDDKSHNRGR</sequence>
<accession>A0A3A6PB76</accession>
<dbReference type="GO" id="GO:0016020">
    <property type="term" value="C:membrane"/>
    <property type="evidence" value="ECO:0007669"/>
    <property type="project" value="InterPro"/>
</dbReference>
<keyword evidence="6" id="KW-0812">Transmembrane</keyword>
<keyword evidence="4" id="KW-0067">ATP-binding</keyword>
<proteinExistence type="predicted"/>
<feature type="transmembrane region" description="Helical" evidence="6">
    <location>
        <begin position="34"/>
        <end position="55"/>
    </location>
</feature>
<dbReference type="PANTHER" id="PTHR34220:SF7">
    <property type="entry name" value="SENSOR HISTIDINE KINASE YPDA"/>
    <property type="match status" value="1"/>
</dbReference>
<dbReference type="GO" id="GO:0005524">
    <property type="term" value="F:ATP binding"/>
    <property type="evidence" value="ECO:0007669"/>
    <property type="project" value="UniProtKB-KW"/>
</dbReference>
<dbReference type="InterPro" id="IPR005467">
    <property type="entry name" value="His_kinase_dom"/>
</dbReference>
<feature type="domain" description="Histidine kinase" evidence="7">
    <location>
        <begin position="300"/>
        <end position="399"/>
    </location>
</feature>
<keyword evidence="9" id="KW-1185">Reference proteome</keyword>
<evidence type="ECO:0000313" key="8">
    <source>
        <dbReference type="EMBL" id="RJX37050.1"/>
    </source>
</evidence>
<dbReference type="InterPro" id="IPR010559">
    <property type="entry name" value="Sig_transdc_His_kin_internal"/>
</dbReference>
<feature type="transmembrane region" description="Helical" evidence="6">
    <location>
        <begin position="67"/>
        <end position="95"/>
    </location>
</feature>
<evidence type="ECO:0000256" key="3">
    <source>
        <dbReference type="ARBA" id="ARBA00022777"/>
    </source>
</evidence>
<keyword evidence="6" id="KW-0472">Membrane</keyword>
<dbReference type="GO" id="GO:0000155">
    <property type="term" value="F:phosphorelay sensor kinase activity"/>
    <property type="evidence" value="ECO:0007669"/>
    <property type="project" value="InterPro"/>
</dbReference>
<evidence type="ECO:0000256" key="1">
    <source>
        <dbReference type="ARBA" id="ARBA00022679"/>
    </source>
</evidence>
<keyword evidence="2" id="KW-0547">Nucleotide-binding</keyword>
<dbReference type="AlphaFoldDB" id="A0A3A6PB76"/>
<protein>
    <submittedName>
        <fullName evidence="8">Sensor histidine kinase</fullName>
    </submittedName>
</protein>
<keyword evidence="3 8" id="KW-0418">Kinase</keyword>